<evidence type="ECO:0008006" key="3">
    <source>
        <dbReference type="Google" id="ProtNLM"/>
    </source>
</evidence>
<keyword evidence="2" id="KW-1185">Reference proteome</keyword>
<feature type="non-terminal residue" evidence="1">
    <location>
        <position position="133"/>
    </location>
</feature>
<dbReference type="InterPro" id="IPR011990">
    <property type="entry name" value="TPR-like_helical_dom_sf"/>
</dbReference>
<sequence length="133" mass="14941">QILAQVQRLENQLQDQTVEHGGELANLAATLHNLGYAKIQEGEAEGARQALDYLHQSLQMKRCLHQGADHLSIARTLHELGRASSILENREEAQRYFLESLHMSRCLEEALHVAESLWPGYMDDCSDTSDTDG</sequence>
<feature type="non-terminal residue" evidence="1">
    <location>
        <position position="1"/>
    </location>
</feature>
<proteinExistence type="predicted"/>
<name>A0A813C038_9DINO</name>
<comment type="caution">
    <text evidence="1">The sequence shown here is derived from an EMBL/GenBank/DDBJ whole genome shotgun (WGS) entry which is preliminary data.</text>
</comment>
<reference evidence="1" key="1">
    <citation type="submission" date="2021-02" db="EMBL/GenBank/DDBJ databases">
        <authorList>
            <person name="Dougan E. K."/>
            <person name="Rhodes N."/>
            <person name="Thang M."/>
            <person name="Chan C."/>
        </authorList>
    </citation>
    <scope>NUCLEOTIDE SEQUENCE</scope>
</reference>
<protein>
    <recommendedName>
        <fullName evidence="3">Kinesin light chain</fullName>
    </recommendedName>
</protein>
<evidence type="ECO:0000313" key="1">
    <source>
        <dbReference type="EMBL" id="CAE7937259.1"/>
    </source>
</evidence>
<dbReference type="EMBL" id="CAJNJA010084476">
    <property type="protein sequence ID" value="CAE7937259.1"/>
    <property type="molecule type" value="Genomic_DNA"/>
</dbReference>
<dbReference type="Proteomes" id="UP000601435">
    <property type="component" value="Unassembled WGS sequence"/>
</dbReference>
<dbReference type="PANTHER" id="PTHR19959">
    <property type="entry name" value="KINESIN LIGHT CHAIN"/>
    <property type="match status" value="1"/>
</dbReference>
<evidence type="ECO:0000313" key="2">
    <source>
        <dbReference type="Proteomes" id="UP000601435"/>
    </source>
</evidence>
<dbReference type="Gene3D" id="1.25.40.10">
    <property type="entry name" value="Tetratricopeptide repeat domain"/>
    <property type="match status" value="1"/>
</dbReference>
<accession>A0A813C038</accession>
<gene>
    <name evidence="1" type="ORF">SNEC2469_LOCUS32847</name>
</gene>
<dbReference type="PANTHER" id="PTHR19959:SF119">
    <property type="entry name" value="FUNGAL LIPASE-LIKE DOMAIN-CONTAINING PROTEIN"/>
    <property type="match status" value="1"/>
</dbReference>
<organism evidence="1 2">
    <name type="scientific">Symbiodinium necroappetens</name>
    <dbReference type="NCBI Taxonomy" id="1628268"/>
    <lineage>
        <taxon>Eukaryota</taxon>
        <taxon>Sar</taxon>
        <taxon>Alveolata</taxon>
        <taxon>Dinophyceae</taxon>
        <taxon>Suessiales</taxon>
        <taxon>Symbiodiniaceae</taxon>
        <taxon>Symbiodinium</taxon>
    </lineage>
</organism>
<dbReference type="AlphaFoldDB" id="A0A813C038"/>
<dbReference type="SUPFAM" id="SSF48452">
    <property type="entry name" value="TPR-like"/>
    <property type="match status" value="1"/>
</dbReference>